<evidence type="ECO:0000313" key="1">
    <source>
        <dbReference type="EMBL" id="GAJ10723.1"/>
    </source>
</evidence>
<dbReference type="EMBL" id="BARW01030883">
    <property type="protein sequence ID" value="GAJ10723.1"/>
    <property type="molecule type" value="Genomic_DNA"/>
</dbReference>
<name>X1TZH6_9ZZZZ</name>
<reference evidence="1" key="1">
    <citation type="journal article" date="2014" name="Front. Microbiol.">
        <title>High frequency of phylogenetically diverse reductive dehalogenase-homologous genes in deep subseafloor sedimentary metagenomes.</title>
        <authorList>
            <person name="Kawai M."/>
            <person name="Futagami T."/>
            <person name="Toyoda A."/>
            <person name="Takaki Y."/>
            <person name="Nishi S."/>
            <person name="Hori S."/>
            <person name="Arai W."/>
            <person name="Tsubouchi T."/>
            <person name="Morono Y."/>
            <person name="Uchiyama I."/>
            <person name="Ito T."/>
            <person name="Fujiyama A."/>
            <person name="Inagaki F."/>
            <person name="Takami H."/>
        </authorList>
    </citation>
    <scope>NUCLEOTIDE SEQUENCE</scope>
    <source>
        <strain evidence="1">Expedition CK06-06</strain>
    </source>
</reference>
<proteinExistence type="predicted"/>
<gene>
    <name evidence="1" type="ORF">S12H4_49258</name>
</gene>
<organism evidence="1">
    <name type="scientific">marine sediment metagenome</name>
    <dbReference type="NCBI Taxonomy" id="412755"/>
    <lineage>
        <taxon>unclassified sequences</taxon>
        <taxon>metagenomes</taxon>
        <taxon>ecological metagenomes</taxon>
    </lineage>
</organism>
<protein>
    <submittedName>
        <fullName evidence="1">Uncharacterized protein</fullName>
    </submittedName>
</protein>
<dbReference type="AlphaFoldDB" id="X1TZH6"/>
<sequence length="125" mass="14333">MAIEAQILANPAYRGVASGEAGLSTSVENPLQINPFYAKQTQFPKKSNDVNSYNTTDYERKCNWTLSENKPNSNPIKPNFQKAKMNVNSLITKDYRRKDDFVVRINKPNFQNAKNERKLICYRGL</sequence>
<accession>X1TZH6</accession>
<comment type="caution">
    <text evidence="1">The sequence shown here is derived from an EMBL/GenBank/DDBJ whole genome shotgun (WGS) entry which is preliminary data.</text>
</comment>